<reference evidence="11 12" key="1">
    <citation type="journal article" date="2011" name="Proc. Natl. Acad. Sci. U.S.A.">
        <title>Niche of harmful alga Aureococcus anophagefferens revealed through ecogenomics.</title>
        <authorList>
            <person name="Gobler C.J."/>
            <person name="Berry D.L."/>
            <person name="Dyhrman S.T."/>
            <person name="Wilhelm S.W."/>
            <person name="Salamov A."/>
            <person name="Lobanov A.V."/>
            <person name="Zhang Y."/>
            <person name="Collier J.L."/>
            <person name="Wurch L.L."/>
            <person name="Kustka A.B."/>
            <person name="Dill B.D."/>
            <person name="Shah M."/>
            <person name="VerBerkmoes N.C."/>
            <person name="Kuo A."/>
            <person name="Terry A."/>
            <person name="Pangilinan J."/>
            <person name="Lindquist E.A."/>
            <person name="Lucas S."/>
            <person name="Paulsen I.T."/>
            <person name="Hattenrath-Lehmann T.K."/>
            <person name="Talmage S.C."/>
            <person name="Walker E.A."/>
            <person name="Koch F."/>
            <person name="Burson A.M."/>
            <person name="Marcoval M.A."/>
            <person name="Tang Y.Z."/>
            <person name="Lecleir G.R."/>
            <person name="Coyne K.J."/>
            <person name="Berg G.M."/>
            <person name="Bertrand E.M."/>
            <person name="Saito M.A."/>
            <person name="Gladyshev V.N."/>
            <person name="Grigoriev I.V."/>
        </authorList>
    </citation>
    <scope>NUCLEOTIDE SEQUENCE [LARGE SCALE GENOMIC DNA]</scope>
    <source>
        <strain evidence="12">CCMP 1984</strain>
    </source>
</reference>
<accession>F0Y9P2</accession>
<proteinExistence type="inferred from homology"/>
<dbReference type="AlphaFoldDB" id="F0Y9P2"/>
<dbReference type="GO" id="GO:0042761">
    <property type="term" value="P:very long-chain fatty acid biosynthetic process"/>
    <property type="evidence" value="ECO:0007669"/>
    <property type="project" value="TreeGrafter"/>
</dbReference>
<feature type="transmembrane region" description="Helical" evidence="10">
    <location>
        <begin position="232"/>
        <end position="254"/>
    </location>
</feature>
<evidence type="ECO:0000256" key="2">
    <source>
        <dbReference type="ARBA" id="ARBA00022516"/>
    </source>
</evidence>
<dbReference type="KEGG" id="aaf:AURANDRAFT_53701"/>
<feature type="transmembrane region" description="Helical" evidence="10">
    <location>
        <begin position="29"/>
        <end position="54"/>
    </location>
</feature>
<keyword evidence="12" id="KW-1185">Reference proteome</keyword>
<dbReference type="OrthoDB" id="434092at2759"/>
<protein>
    <recommendedName>
        <fullName evidence="10">Elongation of fatty acids protein</fullName>
        <ecNumber evidence="10">2.3.1.-</ecNumber>
    </recommendedName>
</protein>
<sequence>MTDYEAIGDQIIAWALVGSDVTDEPVKGWALGSFTTAISIAGAYLAFVLVGSLIMRAYPGDGIKLYGVAFLYNIAQVMLCSYMCIEAVIVAKRSNFNLVCNSYDAKHPPMANVLWLFYASKVLDFVDTFFIVIGKKWKQLSFLHVYHHTTIFLFYWLNLHVNYDGDIYLTIVLNGAIHTIMYTYYFVSMHTRDIWWKKYLTLAQLVQFTCMNAQAIYMFVTGCSATPPRVTAIYFVYIISLFILFLQFFMSSYVPKKKKQ</sequence>
<dbReference type="OMA" id="EFMQNAD"/>
<dbReference type="GO" id="GO:0034625">
    <property type="term" value="P:fatty acid elongation, monounsaturated fatty acid"/>
    <property type="evidence" value="ECO:0007669"/>
    <property type="project" value="TreeGrafter"/>
</dbReference>
<evidence type="ECO:0000256" key="4">
    <source>
        <dbReference type="ARBA" id="ARBA00022692"/>
    </source>
</evidence>
<dbReference type="InterPro" id="IPR030457">
    <property type="entry name" value="ELO_CS"/>
</dbReference>
<feature type="transmembrane region" description="Helical" evidence="10">
    <location>
        <begin position="167"/>
        <end position="187"/>
    </location>
</feature>
<keyword evidence="7 10" id="KW-0443">Lipid metabolism</keyword>
<comment type="catalytic activity">
    <reaction evidence="10">
        <text>an acyl-CoA + malonyl-CoA + H(+) = a 3-oxoacyl-CoA + CO2 + CoA</text>
        <dbReference type="Rhea" id="RHEA:50252"/>
        <dbReference type="ChEBI" id="CHEBI:15378"/>
        <dbReference type="ChEBI" id="CHEBI:16526"/>
        <dbReference type="ChEBI" id="CHEBI:57287"/>
        <dbReference type="ChEBI" id="CHEBI:57384"/>
        <dbReference type="ChEBI" id="CHEBI:58342"/>
        <dbReference type="ChEBI" id="CHEBI:90726"/>
    </reaction>
    <physiologicalReaction direction="left-to-right" evidence="10">
        <dbReference type="Rhea" id="RHEA:50253"/>
    </physiologicalReaction>
</comment>
<evidence type="ECO:0000313" key="12">
    <source>
        <dbReference type="Proteomes" id="UP000002729"/>
    </source>
</evidence>
<comment type="similarity">
    <text evidence="10">Belongs to the ELO family.</text>
</comment>
<organism evidence="12">
    <name type="scientific">Aureococcus anophagefferens</name>
    <name type="common">Harmful bloom alga</name>
    <dbReference type="NCBI Taxonomy" id="44056"/>
    <lineage>
        <taxon>Eukaryota</taxon>
        <taxon>Sar</taxon>
        <taxon>Stramenopiles</taxon>
        <taxon>Ochrophyta</taxon>
        <taxon>Pelagophyceae</taxon>
        <taxon>Pelagomonadales</taxon>
        <taxon>Pelagomonadaceae</taxon>
        <taxon>Aureococcus</taxon>
    </lineage>
</organism>
<dbReference type="PANTHER" id="PTHR11157:SF140">
    <property type="entry name" value="ELONGATION OF FATTY ACIDS PROTEIN"/>
    <property type="match status" value="1"/>
</dbReference>
<feature type="transmembrane region" description="Helical" evidence="10">
    <location>
        <begin position="111"/>
        <end position="133"/>
    </location>
</feature>
<dbReference type="GO" id="GO:0005789">
    <property type="term" value="C:endoplasmic reticulum membrane"/>
    <property type="evidence" value="ECO:0007669"/>
    <property type="project" value="TreeGrafter"/>
</dbReference>
<evidence type="ECO:0000256" key="5">
    <source>
        <dbReference type="ARBA" id="ARBA00022832"/>
    </source>
</evidence>
<name>F0Y9P2_AURAN</name>
<feature type="transmembrane region" description="Helical" evidence="10">
    <location>
        <begin position="199"/>
        <end position="220"/>
    </location>
</feature>
<keyword evidence="9 10" id="KW-0275">Fatty acid biosynthesis</keyword>
<evidence type="ECO:0000256" key="8">
    <source>
        <dbReference type="ARBA" id="ARBA00023136"/>
    </source>
</evidence>
<keyword evidence="4 10" id="KW-0812">Transmembrane</keyword>
<evidence type="ECO:0000256" key="1">
    <source>
        <dbReference type="ARBA" id="ARBA00004141"/>
    </source>
</evidence>
<evidence type="ECO:0000313" key="11">
    <source>
        <dbReference type="EMBL" id="EGB08274.1"/>
    </source>
</evidence>
<dbReference type="FunCoup" id="F0Y9P2">
    <property type="interactions" value="24"/>
</dbReference>
<keyword evidence="3 10" id="KW-0808">Transferase</keyword>
<keyword evidence="8 10" id="KW-0472">Membrane</keyword>
<evidence type="ECO:0000256" key="3">
    <source>
        <dbReference type="ARBA" id="ARBA00022679"/>
    </source>
</evidence>
<evidence type="ECO:0000256" key="9">
    <source>
        <dbReference type="ARBA" id="ARBA00023160"/>
    </source>
</evidence>
<dbReference type="PANTHER" id="PTHR11157">
    <property type="entry name" value="FATTY ACID ACYL TRANSFERASE-RELATED"/>
    <property type="match status" value="1"/>
</dbReference>
<dbReference type="GO" id="GO:0019367">
    <property type="term" value="P:fatty acid elongation, saturated fatty acid"/>
    <property type="evidence" value="ECO:0007669"/>
    <property type="project" value="TreeGrafter"/>
</dbReference>
<evidence type="ECO:0000256" key="10">
    <source>
        <dbReference type="RuleBase" id="RU361115"/>
    </source>
</evidence>
<comment type="subcellular location">
    <subcellularLocation>
        <location evidence="1">Membrane</location>
        <topology evidence="1">Multi-pass membrane protein</topology>
    </subcellularLocation>
</comment>
<dbReference type="GO" id="GO:0030148">
    <property type="term" value="P:sphingolipid biosynthetic process"/>
    <property type="evidence" value="ECO:0007669"/>
    <property type="project" value="TreeGrafter"/>
</dbReference>
<feature type="transmembrane region" description="Helical" evidence="10">
    <location>
        <begin position="66"/>
        <end position="91"/>
    </location>
</feature>
<dbReference type="InterPro" id="IPR002076">
    <property type="entry name" value="ELO_fam"/>
</dbReference>
<dbReference type="PROSITE" id="PS01188">
    <property type="entry name" value="ELO"/>
    <property type="match status" value="1"/>
</dbReference>
<dbReference type="EMBL" id="GL833128">
    <property type="protein sequence ID" value="EGB08274.1"/>
    <property type="molecule type" value="Genomic_DNA"/>
</dbReference>
<keyword evidence="5 10" id="KW-0276">Fatty acid metabolism</keyword>
<dbReference type="GO" id="GO:0009922">
    <property type="term" value="F:fatty acid elongase activity"/>
    <property type="evidence" value="ECO:0007669"/>
    <property type="project" value="InterPro"/>
</dbReference>
<evidence type="ECO:0000256" key="7">
    <source>
        <dbReference type="ARBA" id="ARBA00023098"/>
    </source>
</evidence>
<dbReference type="Proteomes" id="UP000002729">
    <property type="component" value="Unassembled WGS sequence"/>
</dbReference>
<feature type="transmembrane region" description="Helical" evidence="10">
    <location>
        <begin position="145"/>
        <end position="161"/>
    </location>
</feature>
<dbReference type="GO" id="GO:0034626">
    <property type="term" value="P:fatty acid elongation, polyunsaturated fatty acid"/>
    <property type="evidence" value="ECO:0007669"/>
    <property type="project" value="TreeGrafter"/>
</dbReference>
<keyword evidence="6 10" id="KW-1133">Transmembrane helix</keyword>
<dbReference type="EC" id="2.3.1.-" evidence="10"/>
<dbReference type="RefSeq" id="XP_009037003.1">
    <property type="nucleotide sequence ID" value="XM_009038755.1"/>
</dbReference>
<dbReference type="Pfam" id="PF01151">
    <property type="entry name" value="ELO"/>
    <property type="match status" value="1"/>
</dbReference>
<evidence type="ECO:0000256" key="6">
    <source>
        <dbReference type="ARBA" id="ARBA00022989"/>
    </source>
</evidence>
<dbReference type="GeneID" id="20222325"/>
<dbReference type="eggNOG" id="KOG3071">
    <property type="taxonomic scope" value="Eukaryota"/>
</dbReference>
<dbReference type="InParanoid" id="F0Y9P2"/>
<gene>
    <name evidence="11" type="ORF">AURANDRAFT_53701</name>
</gene>
<keyword evidence="2 10" id="KW-0444">Lipid biosynthesis</keyword>